<keyword evidence="6 8" id="KW-1133">Transmembrane helix</keyword>
<dbReference type="GO" id="GO:0016036">
    <property type="term" value="P:cellular response to phosphate starvation"/>
    <property type="evidence" value="ECO:0007669"/>
    <property type="project" value="InterPro"/>
</dbReference>
<dbReference type="PANTHER" id="PTHR37819">
    <property type="entry name" value="PROTEIN PSIE"/>
    <property type="match status" value="1"/>
</dbReference>
<evidence type="ECO:0000313" key="9">
    <source>
        <dbReference type="EMBL" id="EOT87401.1"/>
    </source>
</evidence>
<dbReference type="InterPro" id="IPR020948">
    <property type="entry name" value="P_starv_induced_PsiE-like"/>
</dbReference>
<organism evidence="9 10">
    <name type="scientific">Enterococcus sulfureus ATCC 49903</name>
    <dbReference type="NCBI Taxonomy" id="1140003"/>
    <lineage>
        <taxon>Bacteria</taxon>
        <taxon>Bacillati</taxon>
        <taxon>Bacillota</taxon>
        <taxon>Bacilli</taxon>
        <taxon>Lactobacillales</taxon>
        <taxon>Enterococcaceae</taxon>
        <taxon>Enterococcus</taxon>
    </lineage>
</organism>
<dbReference type="eggNOG" id="COG3223">
    <property type="taxonomic scope" value="Bacteria"/>
</dbReference>
<gene>
    <name evidence="9" type="ORF">I573_00457</name>
</gene>
<evidence type="ECO:0000256" key="1">
    <source>
        <dbReference type="ARBA" id="ARBA00004429"/>
    </source>
</evidence>
<evidence type="ECO:0000256" key="4">
    <source>
        <dbReference type="ARBA" id="ARBA00022475"/>
    </source>
</evidence>
<evidence type="ECO:0000313" key="10">
    <source>
        <dbReference type="Proteomes" id="UP000015961"/>
    </source>
</evidence>
<dbReference type="EMBL" id="ASWO01000001">
    <property type="protein sequence ID" value="EOT87401.1"/>
    <property type="molecule type" value="Genomic_DNA"/>
</dbReference>
<feature type="transmembrane region" description="Helical" evidence="8">
    <location>
        <begin position="57"/>
        <end position="74"/>
    </location>
</feature>
<feature type="transmembrane region" description="Helical" evidence="8">
    <location>
        <begin position="81"/>
        <end position="99"/>
    </location>
</feature>
<dbReference type="Proteomes" id="UP000015961">
    <property type="component" value="Unassembled WGS sequence"/>
</dbReference>
<dbReference type="STRING" id="1140003.OMY_00462"/>
<comment type="caution">
    <text evidence="9">The sequence shown here is derived from an EMBL/GenBank/DDBJ whole genome shotgun (WGS) entry which is preliminary data.</text>
</comment>
<accession>S0PG62</accession>
<keyword evidence="10" id="KW-1185">Reference proteome</keyword>
<protein>
    <recommendedName>
        <fullName evidence="3">Protein PsiE</fullName>
    </recommendedName>
</protein>
<evidence type="ECO:0000256" key="8">
    <source>
        <dbReference type="SAM" id="Phobius"/>
    </source>
</evidence>
<evidence type="ECO:0000256" key="5">
    <source>
        <dbReference type="ARBA" id="ARBA00022692"/>
    </source>
</evidence>
<evidence type="ECO:0000256" key="7">
    <source>
        <dbReference type="ARBA" id="ARBA00023136"/>
    </source>
</evidence>
<dbReference type="OrthoDB" id="9792470at2"/>
<comment type="subcellular location">
    <subcellularLocation>
        <location evidence="1">Cell inner membrane</location>
        <topology evidence="1">Multi-pass membrane protein</topology>
    </subcellularLocation>
</comment>
<dbReference type="PATRIC" id="fig|1140003.3.peg.457"/>
<comment type="similarity">
    <text evidence="2">Belongs to the PsiE family.</text>
</comment>
<proteinExistence type="inferred from homology"/>
<dbReference type="GO" id="GO:0005886">
    <property type="term" value="C:plasma membrane"/>
    <property type="evidence" value="ECO:0007669"/>
    <property type="project" value="UniProtKB-SubCell"/>
</dbReference>
<dbReference type="RefSeq" id="WP_016184953.1">
    <property type="nucleotide sequence ID" value="NZ_ASWO01000001.1"/>
</dbReference>
<evidence type="ECO:0000256" key="6">
    <source>
        <dbReference type="ARBA" id="ARBA00022989"/>
    </source>
</evidence>
<feature type="transmembrane region" description="Helical" evidence="8">
    <location>
        <begin position="105"/>
        <end position="124"/>
    </location>
</feature>
<keyword evidence="7 8" id="KW-0472">Membrane</keyword>
<dbReference type="Pfam" id="PF06146">
    <property type="entry name" value="PsiE"/>
    <property type="match status" value="1"/>
</dbReference>
<keyword evidence="5 8" id="KW-0812">Transmembrane</keyword>
<evidence type="ECO:0000256" key="2">
    <source>
        <dbReference type="ARBA" id="ARBA00005632"/>
    </source>
</evidence>
<dbReference type="PANTHER" id="PTHR37819:SF1">
    <property type="entry name" value="PROTEIN PSIE"/>
    <property type="match status" value="1"/>
</dbReference>
<sequence>MDYFKVFKKYVSLLVDIMLGFLVLLILVVMAEAIYNIVMHMIPLHSMSSLSDLVEEVATLFILLEIILMLLRYVEEGHHIPVRYLILISITAILRELLLAHDSGLQAMFLALAILVLVLVLFILEKVKAFHMAPKKKSDKI</sequence>
<evidence type="ECO:0000256" key="3">
    <source>
        <dbReference type="ARBA" id="ARBA00021903"/>
    </source>
</evidence>
<dbReference type="InterPro" id="IPR009315">
    <property type="entry name" value="P_starv_induced_PsiE"/>
</dbReference>
<feature type="transmembrane region" description="Helical" evidence="8">
    <location>
        <begin position="12"/>
        <end position="37"/>
    </location>
</feature>
<reference evidence="9 10" key="1">
    <citation type="submission" date="2013-03" db="EMBL/GenBank/DDBJ databases">
        <title>The Genome Sequence of Enterococcus sulfureus ATCC_49903 (PacBio/Illumina hybrid assembly).</title>
        <authorList>
            <consortium name="The Broad Institute Genomics Platform"/>
            <consortium name="The Broad Institute Genome Sequencing Center for Infectious Disease"/>
            <person name="Earl A."/>
            <person name="Russ C."/>
            <person name="Gilmore M."/>
            <person name="Surin D."/>
            <person name="Walker B."/>
            <person name="Young S."/>
            <person name="Zeng Q."/>
            <person name="Gargeya S."/>
            <person name="Fitzgerald M."/>
            <person name="Haas B."/>
            <person name="Abouelleil A."/>
            <person name="Allen A.W."/>
            <person name="Alvarado L."/>
            <person name="Arachchi H.M."/>
            <person name="Berlin A.M."/>
            <person name="Chapman S.B."/>
            <person name="Gainer-Dewar J."/>
            <person name="Goldberg J."/>
            <person name="Griggs A."/>
            <person name="Gujja S."/>
            <person name="Hansen M."/>
            <person name="Howarth C."/>
            <person name="Imamovic A."/>
            <person name="Ireland A."/>
            <person name="Larimer J."/>
            <person name="McCowan C."/>
            <person name="Murphy C."/>
            <person name="Pearson M."/>
            <person name="Poon T.W."/>
            <person name="Priest M."/>
            <person name="Roberts A."/>
            <person name="Saif S."/>
            <person name="Shea T."/>
            <person name="Sisk P."/>
            <person name="Sykes S."/>
            <person name="Wortman J."/>
            <person name="Nusbaum C."/>
            <person name="Birren B."/>
        </authorList>
    </citation>
    <scope>NUCLEOTIDE SEQUENCE [LARGE SCALE GENOMIC DNA]</scope>
    <source>
        <strain evidence="9 10">ATCC 49903</strain>
    </source>
</reference>
<dbReference type="AlphaFoldDB" id="S0PG62"/>
<keyword evidence="4" id="KW-1003">Cell membrane</keyword>
<name>S0PG62_9ENTE</name>